<gene>
    <name evidence="2" type="ORF">Aple_095470</name>
</gene>
<evidence type="ECO:0000256" key="1">
    <source>
        <dbReference type="SAM" id="MobiDB-lite"/>
    </source>
</evidence>
<evidence type="ECO:0000313" key="2">
    <source>
        <dbReference type="EMBL" id="GES26648.1"/>
    </source>
</evidence>
<protein>
    <recommendedName>
        <fullName evidence="4">Histidine kinase/HSP90-like ATPase domain-containing protein</fullName>
    </recommendedName>
</protein>
<dbReference type="EMBL" id="BLAF01000093">
    <property type="protein sequence ID" value="GES26648.1"/>
    <property type="molecule type" value="Genomic_DNA"/>
</dbReference>
<dbReference type="Gene3D" id="3.30.565.10">
    <property type="entry name" value="Histidine kinase-like ATPase, C-terminal domain"/>
    <property type="match status" value="1"/>
</dbReference>
<name>A0A5M3Y5U6_9ACTN</name>
<evidence type="ECO:0000313" key="3">
    <source>
        <dbReference type="Proteomes" id="UP000377595"/>
    </source>
</evidence>
<keyword evidence="3" id="KW-1185">Reference proteome</keyword>
<sequence>MALSELCLHGCTGSYQRMTILNRAERTAISRPYLGDAAEAGAARRFISRCLGAAHPCRDDAVQLAGELISESLRHTIACGDRAGYAIAVTTTPATARVVLSAQSRCPCWTRPALGRGVHLVSQFTPLWGALTTDHGTTVWFEVTRSPREPRRGKPSRWDDGAHTAP</sequence>
<evidence type="ECO:0008006" key="4">
    <source>
        <dbReference type="Google" id="ProtNLM"/>
    </source>
</evidence>
<dbReference type="InterPro" id="IPR036890">
    <property type="entry name" value="HATPase_C_sf"/>
</dbReference>
<organism evidence="2 3">
    <name type="scientific">Acrocarpospora pleiomorpha</name>
    <dbReference type="NCBI Taxonomy" id="90975"/>
    <lineage>
        <taxon>Bacteria</taxon>
        <taxon>Bacillati</taxon>
        <taxon>Actinomycetota</taxon>
        <taxon>Actinomycetes</taxon>
        <taxon>Streptosporangiales</taxon>
        <taxon>Streptosporangiaceae</taxon>
        <taxon>Acrocarpospora</taxon>
    </lineage>
</organism>
<feature type="region of interest" description="Disordered" evidence="1">
    <location>
        <begin position="146"/>
        <end position="166"/>
    </location>
</feature>
<reference evidence="2 3" key="1">
    <citation type="submission" date="2019-10" db="EMBL/GenBank/DDBJ databases">
        <title>Whole genome shotgun sequence of Acrocarpospora pleiomorpha NBRC 16267.</title>
        <authorList>
            <person name="Ichikawa N."/>
            <person name="Kimura A."/>
            <person name="Kitahashi Y."/>
            <person name="Komaki H."/>
            <person name="Oguchi A."/>
        </authorList>
    </citation>
    <scope>NUCLEOTIDE SEQUENCE [LARGE SCALE GENOMIC DNA]</scope>
    <source>
        <strain evidence="2 3">NBRC 16267</strain>
    </source>
</reference>
<accession>A0A5M3Y5U6</accession>
<dbReference type="Proteomes" id="UP000377595">
    <property type="component" value="Unassembled WGS sequence"/>
</dbReference>
<comment type="caution">
    <text evidence="2">The sequence shown here is derived from an EMBL/GenBank/DDBJ whole genome shotgun (WGS) entry which is preliminary data.</text>
</comment>
<dbReference type="AlphaFoldDB" id="A0A5M3Y5U6"/>
<proteinExistence type="predicted"/>